<protein>
    <recommendedName>
        <fullName evidence="4">F-box protein</fullName>
    </recommendedName>
</protein>
<comment type="caution">
    <text evidence="2">The sequence shown here is derived from an EMBL/GenBank/DDBJ whole genome shotgun (WGS) entry which is preliminary data.</text>
</comment>
<dbReference type="Proteomes" id="UP001217918">
    <property type="component" value="Unassembled WGS sequence"/>
</dbReference>
<feature type="region of interest" description="Disordered" evidence="1">
    <location>
        <begin position="386"/>
        <end position="465"/>
    </location>
</feature>
<evidence type="ECO:0000313" key="3">
    <source>
        <dbReference type="Proteomes" id="UP001217918"/>
    </source>
</evidence>
<dbReference type="EMBL" id="JAQQPM010000008">
    <property type="protein sequence ID" value="KAK2074287.1"/>
    <property type="molecule type" value="Genomic_DNA"/>
</dbReference>
<evidence type="ECO:0000313" key="2">
    <source>
        <dbReference type="EMBL" id="KAK2074287.1"/>
    </source>
</evidence>
<evidence type="ECO:0000256" key="1">
    <source>
        <dbReference type="SAM" id="MobiDB-lite"/>
    </source>
</evidence>
<reference evidence="2" key="1">
    <citation type="journal article" date="2023" name="Mol. Plant Microbe Interact.">
        <title>Elucidating the Obligate Nature and Biological Capacity of an Invasive Fungal Corn Pathogen.</title>
        <authorList>
            <person name="MacCready J.S."/>
            <person name="Roggenkamp E.M."/>
            <person name="Gdanetz K."/>
            <person name="Chilvers M.I."/>
        </authorList>
    </citation>
    <scope>NUCLEOTIDE SEQUENCE</scope>
    <source>
        <strain evidence="2">PM02</strain>
    </source>
</reference>
<sequence>MDSGLAAFYALWRDPSVRERLFQLLSHHDLGRVRLANSACCNLVTKRLFLRLRLTFTATSFTRPSRIQALSRVGHHVEHLTFCCPHSDATFLPPLIHPVTGRELCFLYAPYAGSDLADVLTQQYPPLFHAATNVPSFIGALRQVPNLRHLTIRTPGQDAKERYRRGIVDYALISLRIAVERSPLPKLHKLSLSAVHPAALLYLRHMGGFGALPSAARRWGQIRKLSIAVDSWDFHGPSPGLDLLKIIDDFARSFAPGLEKLDFSWLGQRGPCPLTLAADPLFQPPRSGRKLFKEVTGPMSPLPPRPARPPPVLPRLRFMRISNAAMKAPQVSRLVRHHKQTVREFDFEDVALVDGGTWEGALAPLGDGNARGSSCWSCCSTFVATSEPSLGSQSPASTLPVSDPGDEVPMASAAAAAAREELLNVHVDVAGPPQRSQEADLARSPPPHEDQETPRPEAEESETTR</sequence>
<proteinExistence type="predicted"/>
<keyword evidence="3" id="KW-1185">Reference proteome</keyword>
<organism evidence="2 3">
    <name type="scientific">Phyllachora maydis</name>
    <dbReference type="NCBI Taxonomy" id="1825666"/>
    <lineage>
        <taxon>Eukaryota</taxon>
        <taxon>Fungi</taxon>
        <taxon>Dikarya</taxon>
        <taxon>Ascomycota</taxon>
        <taxon>Pezizomycotina</taxon>
        <taxon>Sordariomycetes</taxon>
        <taxon>Sordariomycetidae</taxon>
        <taxon>Phyllachorales</taxon>
        <taxon>Phyllachoraceae</taxon>
        <taxon>Phyllachora</taxon>
    </lineage>
</organism>
<feature type="compositionally biased region" description="Basic and acidic residues" evidence="1">
    <location>
        <begin position="437"/>
        <end position="465"/>
    </location>
</feature>
<dbReference type="AlphaFoldDB" id="A0AAD9ICC2"/>
<evidence type="ECO:0008006" key="4">
    <source>
        <dbReference type="Google" id="ProtNLM"/>
    </source>
</evidence>
<accession>A0AAD9ICC2</accession>
<feature type="compositionally biased region" description="Polar residues" evidence="1">
    <location>
        <begin position="386"/>
        <end position="400"/>
    </location>
</feature>
<gene>
    <name evidence="2" type="ORF">P8C59_008505</name>
</gene>
<name>A0AAD9ICC2_9PEZI</name>